<evidence type="ECO:0000313" key="2">
    <source>
        <dbReference type="Proteomes" id="UP001302812"/>
    </source>
</evidence>
<reference evidence="1" key="2">
    <citation type="submission" date="2023-05" db="EMBL/GenBank/DDBJ databases">
        <authorList>
            <consortium name="Lawrence Berkeley National Laboratory"/>
            <person name="Steindorff A."/>
            <person name="Hensen N."/>
            <person name="Bonometti L."/>
            <person name="Westerberg I."/>
            <person name="Brannstrom I.O."/>
            <person name="Guillou S."/>
            <person name="Cros-Aarteil S."/>
            <person name="Calhoun S."/>
            <person name="Haridas S."/>
            <person name="Kuo A."/>
            <person name="Mondo S."/>
            <person name="Pangilinan J."/>
            <person name="Riley R."/>
            <person name="Labutti K."/>
            <person name="Andreopoulos B."/>
            <person name="Lipzen A."/>
            <person name="Chen C."/>
            <person name="Yanf M."/>
            <person name="Daum C."/>
            <person name="Ng V."/>
            <person name="Clum A."/>
            <person name="Ohm R."/>
            <person name="Martin F."/>
            <person name="Silar P."/>
            <person name="Natvig D."/>
            <person name="Lalanne C."/>
            <person name="Gautier V."/>
            <person name="Ament-Velasquez S.L."/>
            <person name="Kruys A."/>
            <person name="Hutchinson M.I."/>
            <person name="Powell A.J."/>
            <person name="Barry K."/>
            <person name="Miller A.N."/>
            <person name="Grigoriev I.V."/>
            <person name="Debuchy R."/>
            <person name="Gladieux P."/>
            <person name="Thoren M.H."/>
            <person name="Johannesson H."/>
        </authorList>
    </citation>
    <scope>NUCLEOTIDE SEQUENCE</scope>
    <source>
        <strain evidence="1">CBS 508.74</strain>
    </source>
</reference>
<dbReference type="AlphaFoldDB" id="A0AAN6QQD3"/>
<sequence length="155" mass="16911">MHGETIGGVTWQCGQVNRKPRLRRAGDTRPRGITRPSGHGIETACTGRSKAAPKDSTVPLLQHRQCRAHLFLVPSSTDISWVGGSAKGLEVGKEQDRPLYSNGWAQCPLTQPRLTVVSRRRCDSSPNGVQPCPALRCQLIPFCIALCHRGSETMS</sequence>
<evidence type="ECO:0000313" key="1">
    <source>
        <dbReference type="EMBL" id="KAK4110581.1"/>
    </source>
</evidence>
<comment type="caution">
    <text evidence="1">The sequence shown here is derived from an EMBL/GenBank/DDBJ whole genome shotgun (WGS) entry which is preliminary data.</text>
</comment>
<name>A0AAN6QQD3_9PEZI</name>
<proteinExistence type="predicted"/>
<reference evidence="1" key="1">
    <citation type="journal article" date="2023" name="Mol. Phylogenet. Evol.">
        <title>Genome-scale phylogeny and comparative genomics of the fungal order Sordariales.</title>
        <authorList>
            <person name="Hensen N."/>
            <person name="Bonometti L."/>
            <person name="Westerberg I."/>
            <person name="Brannstrom I.O."/>
            <person name="Guillou S."/>
            <person name="Cros-Aarteil S."/>
            <person name="Calhoun S."/>
            <person name="Haridas S."/>
            <person name="Kuo A."/>
            <person name="Mondo S."/>
            <person name="Pangilinan J."/>
            <person name="Riley R."/>
            <person name="LaButti K."/>
            <person name="Andreopoulos B."/>
            <person name="Lipzen A."/>
            <person name="Chen C."/>
            <person name="Yan M."/>
            <person name="Daum C."/>
            <person name="Ng V."/>
            <person name="Clum A."/>
            <person name="Steindorff A."/>
            <person name="Ohm R.A."/>
            <person name="Martin F."/>
            <person name="Silar P."/>
            <person name="Natvig D.O."/>
            <person name="Lalanne C."/>
            <person name="Gautier V."/>
            <person name="Ament-Velasquez S.L."/>
            <person name="Kruys A."/>
            <person name="Hutchinson M.I."/>
            <person name="Powell A.J."/>
            <person name="Barry K."/>
            <person name="Miller A.N."/>
            <person name="Grigoriev I.V."/>
            <person name="Debuchy R."/>
            <person name="Gladieux P."/>
            <person name="Hiltunen Thoren M."/>
            <person name="Johannesson H."/>
        </authorList>
    </citation>
    <scope>NUCLEOTIDE SEQUENCE</scope>
    <source>
        <strain evidence="1">CBS 508.74</strain>
    </source>
</reference>
<accession>A0AAN6QQD3</accession>
<dbReference type="GeneID" id="89933037"/>
<dbReference type="EMBL" id="MU853350">
    <property type="protein sequence ID" value="KAK4110581.1"/>
    <property type="molecule type" value="Genomic_DNA"/>
</dbReference>
<dbReference type="Proteomes" id="UP001302812">
    <property type="component" value="Unassembled WGS sequence"/>
</dbReference>
<dbReference type="RefSeq" id="XP_064668151.1">
    <property type="nucleotide sequence ID" value="XM_064808914.1"/>
</dbReference>
<keyword evidence="2" id="KW-1185">Reference proteome</keyword>
<organism evidence="1 2">
    <name type="scientific">Canariomyces notabilis</name>
    <dbReference type="NCBI Taxonomy" id="2074819"/>
    <lineage>
        <taxon>Eukaryota</taxon>
        <taxon>Fungi</taxon>
        <taxon>Dikarya</taxon>
        <taxon>Ascomycota</taxon>
        <taxon>Pezizomycotina</taxon>
        <taxon>Sordariomycetes</taxon>
        <taxon>Sordariomycetidae</taxon>
        <taxon>Sordariales</taxon>
        <taxon>Chaetomiaceae</taxon>
        <taxon>Canariomyces</taxon>
    </lineage>
</organism>
<protein>
    <submittedName>
        <fullName evidence="1">Uncharacterized protein</fullName>
    </submittedName>
</protein>
<gene>
    <name evidence="1" type="ORF">N656DRAFT_214312</name>
</gene>